<accession>A0A9X1SCC3</accession>
<name>A0A9X1SCC3_9MICC</name>
<protein>
    <submittedName>
        <fullName evidence="2">DUF2516 family protein</fullName>
    </submittedName>
</protein>
<dbReference type="Proteomes" id="UP001155145">
    <property type="component" value="Unassembled WGS sequence"/>
</dbReference>
<dbReference type="EMBL" id="JAJFZT010000008">
    <property type="protein sequence ID" value="MCC3273734.1"/>
    <property type="molecule type" value="Genomic_DNA"/>
</dbReference>
<evidence type="ECO:0000313" key="3">
    <source>
        <dbReference type="EMBL" id="UON93562.1"/>
    </source>
</evidence>
<dbReference type="InterPro" id="IPR019662">
    <property type="entry name" value="DUF2516"/>
</dbReference>
<dbReference type="Pfam" id="PF10724">
    <property type="entry name" value="DUF2516"/>
    <property type="match status" value="1"/>
</dbReference>
<keyword evidence="1" id="KW-1133">Transmembrane helix</keyword>
<evidence type="ECO:0000313" key="5">
    <source>
        <dbReference type="Proteomes" id="UP001155145"/>
    </source>
</evidence>
<evidence type="ECO:0000313" key="2">
    <source>
        <dbReference type="EMBL" id="MCC3273734.1"/>
    </source>
</evidence>
<organism evidence="2 5">
    <name type="scientific">Arthrobacter zhangbolii</name>
    <dbReference type="NCBI Taxonomy" id="2886936"/>
    <lineage>
        <taxon>Bacteria</taxon>
        <taxon>Bacillati</taxon>
        <taxon>Actinomycetota</taxon>
        <taxon>Actinomycetes</taxon>
        <taxon>Micrococcales</taxon>
        <taxon>Micrococcaceae</taxon>
        <taxon>Arthrobacter</taxon>
    </lineage>
</organism>
<feature type="transmembrane region" description="Helical" evidence="1">
    <location>
        <begin position="69"/>
        <end position="87"/>
    </location>
</feature>
<evidence type="ECO:0000313" key="4">
    <source>
        <dbReference type="Proteomes" id="UP000829758"/>
    </source>
</evidence>
<dbReference type="AlphaFoldDB" id="A0A9X1SCC3"/>
<dbReference type="EMBL" id="CP094984">
    <property type="protein sequence ID" value="UON93562.1"/>
    <property type="molecule type" value="Genomic_DNA"/>
</dbReference>
<proteinExistence type="predicted"/>
<feature type="transmembrane region" description="Helical" evidence="1">
    <location>
        <begin position="45"/>
        <end position="63"/>
    </location>
</feature>
<dbReference type="Proteomes" id="UP000829758">
    <property type="component" value="Chromosome"/>
</dbReference>
<dbReference type="RefSeq" id="WP_227905246.1">
    <property type="nucleotide sequence ID" value="NZ_CP094984.1"/>
</dbReference>
<gene>
    <name evidence="2" type="ORF">LJ755_13475</name>
    <name evidence="3" type="ORF">MUK71_02460</name>
</gene>
<keyword evidence="1" id="KW-0812">Transmembrane</keyword>
<keyword evidence="4" id="KW-1185">Reference proteome</keyword>
<reference evidence="2" key="1">
    <citation type="submission" date="2021-10" db="EMBL/GenBank/DDBJ databases">
        <title>Novel species in genus Arthrobacter.</title>
        <authorList>
            <person name="Liu Y."/>
        </authorList>
    </citation>
    <scope>NUCLEOTIDE SEQUENCE</scope>
    <source>
        <strain evidence="2">Zg-Y462</strain>
        <strain evidence="4">zg-Y462</strain>
    </source>
</reference>
<keyword evidence="1" id="KW-0472">Membrane</keyword>
<feature type="transmembrane region" description="Helical" evidence="1">
    <location>
        <begin position="6"/>
        <end position="25"/>
    </location>
</feature>
<sequence length="108" mass="11691">MFQIQHYLYVALGIIALVIELWAFFDCVRRKPAEFERAYKRTKGFWLGLTGGASAVGVIAVLLPSPLSLLLFQLAAVIAACVYLADVKPAMGSSRGRGGSSQGPYGPW</sequence>
<evidence type="ECO:0000256" key="1">
    <source>
        <dbReference type="SAM" id="Phobius"/>
    </source>
</evidence>